<evidence type="ECO:0000256" key="1">
    <source>
        <dbReference type="ARBA" id="ARBA00004651"/>
    </source>
</evidence>
<dbReference type="OrthoDB" id="9792188at2"/>
<dbReference type="PANTHER" id="PTHR33529:SF6">
    <property type="entry name" value="YJGP_YJGQ FAMILY PERMEASE"/>
    <property type="match status" value="1"/>
</dbReference>
<dbReference type="RefSeq" id="WP_069860042.1">
    <property type="nucleotide sequence ID" value="NZ_BDFE01000020.1"/>
</dbReference>
<keyword evidence="3 6" id="KW-0812">Transmembrane</keyword>
<comment type="subcellular location">
    <subcellularLocation>
        <location evidence="1">Cell membrane</location>
        <topology evidence="1">Multi-pass membrane protein</topology>
    </subcellularLocation>
</comment>
<keyword evidence="2" id="KW-1003">Cell membrane</keyword>
<dbReference type="GO" id="GO:0015920">
    <property type="term" value="P:lipopolysaccharide transport"/>
    <property type="evidence" value="ECO:0007669"/>
    <property type="project" value="TreeGrafter"/>
</dbReference>
<dbReference type="EMBL" id="BDFE01000020">
    <property type="protein sequence ID" value="GAU09810.1"/>
    <property type="molecule type" value="Genomic_DNA"/>
</dbReference>
<evidence type="ECO:0000256" key="4">
    <source>
        <dbReference type="ARBA" id="ARBA00022989"/>
    </source>
</evidence>
<gene>
    <name evidence="7" type="ORF">DPF_2544</name>
</gene>
<feature type="transmembrane region" description="Helical" evidence="6">
    <location>
        <begin position="314"/>
        <end position="337"/>
    </location>
</feature>
<reference evidence="8" key="1">
    <citation type="submission" date="2016-06" db="EMBL/GenBank/DDBJ databases">
        <title>Draft genome sequence of Desulfoplanes formicivorans strain Pf12B.</title>
        <authorList>
            <person name="Watanabe M."/>
            <person name="Kojima H."/>
            <person name="Fukui M."/>
        </authorList>
    </citation>
    <scope>NUCLEOTIDE SEQUENCE [LARGE SCALE GENOMIC DNA]</scope>
    <source>
        <strain evidence="8">Pf12B</strain>
    </source>
</reference>
<dbReference type="GO" id="GO:0043190">
    <property type="term" value="C:ATP-binding cassette (ABC) transporter complex"/>
    <property type="evidence" value="ECO:0007669"/>
    <property type="project" value="InterPro"/>
</dbReference>
<dbReference type="NCBIfam" id="TIGR04407">
    <property type="entry name" value="LptF_YjgP"/>
    <property type="match status" value="1"/>
</dbReference>
<dbReference type="AlphaFoldDB" id="A0A194AKP3"/>
<dbReference type="Proteomes" id="UP000095200">
    <property type="component" value="Unassembled WGS sequence"/>
</dbReference>
<feature type="transmembrane region" description="Helical" evidence="6">
    <location>
        <begin position="287"/>
        <end position="307"/>
    </location>
</feature>
<name>A0A194AKP3_9BACT</name>
<dbReference type="STRING" id="1592317.DPF_2544"/>
<organism evidence="7 8">
    <name type="scientific">Desulfoplanes formicivorans</name>
    <dbReference type="NCBI Taxonomy" id="1592317"/>
    <lineage>
        <taxon>Bacteria</taxon>
        <taxon>Pseudomonadati</taxon>
        <taxon>Thermodesulfobacteriota</taxon>
        <taxon>Desulfovibrionia</taxon>
        <taxon>Desulfovibrionales</taxon>
        <taxon>Desulfoplanaceae</taxon>
        <taxon>Desulfoplanes</taxon>
    </lineage>
</organism>
<keyword evidence="8" id="KW-1185">Reference proteome</keyword>
<evidence type="ECO:0000256" key="3">
    <source>
        <dbReference type="ARBA" id="ARBA00022692"/>
    </source>
</evidence>
<evidence type="ECO:0000256" key="2">
    <source>
        <dbReference type="ARBA" id="ARBA00022475"/>
    </source>
</evidence>
<evidence type="ECO:0000313" key="8">
    <source>
        <dbReference type="Proteomes" id="UP000095200"/>
    </source>
</evidence>
<proteinExistence type="predicted"/>
<protein>
    <submittedName>
        <fullName evidence="7">Permease</fullName>
    </submittedName>
</protein>
<evidence type="ECO:0000313" key="7">
    <source>
        <dbReference type="EMBL" id="GAU09810.1"/>
    </source>
</evidence>
<feature type="transmembrane region" description="Helical" evidence="6">
    <location>
        <begin position="349"/>
        <end position="367"/>
    </location>
</feature>
<feature type="transmembrane region" description="Helical" evidence="6">
    <location>
        <begin position="53"/>
        <end position="78"/>
    </location>
</feature>
<sequence>MRILQRQIFKELVTIFGVCLGAVLVVLLIGRLLQMRELVMGQDISVLDLGRLFVYLSPFFMSLLIPVSCMLAIFLTFLRMGTDRELIALRAGGLGVYRFLPGPLLFSLMGVFCCGVMTLYGISWGMDHFRQTVYDLARTKATLKLRPGVFNTDFSKLVIFALRVDPRTGDMEKVFVEDATDPHLRTTIVAPRGRIVADSDAGEMFFVLTGGTIYRYTEDEIDEIGFDSYRVRMDMNSLLGGSKGLGDKRIKSLSPEEIRARLAALHPGSGKDAQKWRDLKAELYKRYALPVACLVLGLFAIPLAFLFQGMNRQYGLVLVLGFFMLYYSLFSLGMVLAETGTLAPGMAMWMPNVIFALLTVGGFVLVAREKNLDAMSFWGWCRTCLQTRKPHIVHEQ</sequence>
<evidence type="ECO:0000256" key="6">
    <source>
        <dbReference type="SAM" id="Phobius"/>
    </source>
</evidence>
<dbReference type="PANTHER" id="PTHR33529">
    <property type="entry name" value="SLR0882 PROTEIN-RELATED"/>
    <property type="match status" value="1"/>
</dbReference>
<accession>A0A194AKP3</accession>
<dbReference type="Pfam" id="PF03739">
    <property type="entry name" value="LptF_LptG"/>
    <property type="match status" value="1"/>
</dbReference>
<feature type="transmembrane region" description="Helical" evidence="6">
    <location>
        <begin position="12"/>
        <end position="33"/>
    </location>
</feature>
<feature type="transmembrane region" description="Helical" evidence="6">
    <location>
        <begin position="99"/>
        <end position="122"/>
    </location>
</feature>
<evidence type="ECO:0000256" key="5">
    <source>
        <dbReference type="ARBA" id="ARBA00023136"/>
    </source>
</evidence>
<dbReference type="InterPro" id="IPR005495">
    <property type="entry name" value="LptG/LptF_permease"/>
</dbReference>
<dbReference type="InterPro" id="IPR030922">
    <property type="entry name" value="LptF"/>
</dbReference>
<dbReference type="GO" id="GO:0055085">
    <property type="term" value="P:transmembrane transport"/>
    <property type="evidence" value="ECO:0007669"/>
    <property type="project" value="InterPro"/>
</dbReference>
<comment type="caution">
    <text evidence="7">The sequence shown here is derived from an EMBL/GenBank/DDBJ whole genome shotgun (WGS) entry which is preliminary data.</text>
</comment>
<keyword evidence="4 6" id="KW-1133">Transmembrane helix</keyword>
<keyword evidence="5 6" id="KW-0472">Membrane</keyword>